<dbReference type="Proteomes" id="UP001373714">
    <property type="component" value="Unassembled WGS sequence"/>
</dbReference>
<comment type="caution">
    <text evidence="3">The sequence shown here is derived from an EMBL/GenBank/DDBJ whole genome shotgun (WGS) entry which is preliminary data.</text>
</comment>
<sequence length="218" mass="24891">MVMVTIYSSGAHYGPLKPAAPLRYDMRNVTNPPRQLRGNMDGRSKKLRDHLMNDVDFVTLLQAIQTDILQEVEELQKQECGKEEDSVGMDKDVNATQEIQQGRAEPEQMDSLALDPKLNDKEHLVSDEDDIEDNISIGCSRENLDNENEPIVLVNCFCHLGRHRSASMAEELARLKWPPGINIEVVHRDIDKDRRKPGKQKRVAKSSRMLQNNEFDDD</sequence>
<feature type="compositionally biased region" description="Basic residues" evidence="1">
    <location>
        <begin position="195"/>
        <end position="205"/>
    </location>
</feature>
<dbReference type="AlphaFoldDB" id="A0AAV9V4W2"/>
<gene>
    <name evidence="3" type="ORF">TWF730_008277</name>
</gene>
<protein>
    <recommendedName>
        <fullName evidence="2">RapZ C-terminal domain-containing protein</fullName>
    </recommendedName>
</protein>
<reference evidence="3 4" key="1">
    <citation type="submission" date="2019-10" db="EMBL/GenBank/DDBJ databases">
        <authorList>
            <person name="Palmer J.M."/>
        </authorList>
    </citation>
    <scope>NUCLEOTIDE SEQUENCE [LARGE SCALE GENOMIC DNA]</scope>
    <source>
        <strain evidence="3 4">TWF730</strain>
    </source>
</reference>
<feature type="compositionally biased region" description="Polar residues" evidence="1">
    <location>
        <begin position="208"/>
        <end position="218"/>
    </location>
</feature>
<evidence type="ECO:0000313" key="4">
    <source>
        <dbReference type="Proteomes" id="UP001373714"/>
    </source>
</evidence>
<evidence type="ECO:0000313" key="3">
    <source>
        <dbReference type="EMBL" id="KAK6353855.1"/>
    </source>
</evidence>
<proteinExistence type="predicted"/>
<evidence type="ECO:0000256" key="1">
    <source>
        <dbReference type="SAM" id="MobiDB-lite"/>
    </source>
</evidence>
<dbReference type="EMBL" id="JAVHNS010000005">
    <property type="protein sequence ID" value="KAK6353855.1"/>
    <property type="molecule type" value="Genomic_DNA"/>
</dbReference>
<feature type="region of interest" description="Disordered" evidence="1">
    <location>
        <begin position="192"/>
        <end position="218"/>
    </location>
</feature>
<accession>A0AAV9V4W2</accession>
<feature type="domain" description="RapZ C-terminal" evidence="2">
    <location>
        <begin position="142"/>
        <end position="191"/>
    </location>
</feature>
<name>A0AAV9V4W2_9PEZI</name>
<dbReference type="InterPro" id="IPR053931">
    <property type="entry name" value="RapZ_C"/>
</dbReference>
<organism evidence="3 4">
    <name type="scientific">Orbilia blumenaviensis</name>
    <dbReference type="NCBI Taxonomy" id="1796055"/>
    <lineage>
        <taxon>Eukaryota</taxon>
        <taxon>Fungi</taxon>
        <taxon>Dikarya</taxon>
        <taxon>Ascomycota</taxon>
        <taxon>Pezizomycotina</taxon>
        <taxon>Orbiliomycetes</taxon>
        <taxon>Orbiliales</taxon>
        <taxon>Orbiliaceae</taxon>
        <taxon>Orbilia</taxon>
    </lineage>
</organism>
<keyword evidence="4" id="KW-1185">Reference proteome</keyword>
<dbReference type="Pfam" id="PF22740">
    <property type="entry name" value="PapZ_C"/>
    <property type="match status" value="1"/>
</dbReference>
<evidence type="ECO:0000259" key="2">
    <source>
        <dbReference type="Pfam" id="PF22740"/>
    </source>
</evidence>